<keyword evidence="3" id="KW-0808">Transferase</keyword>
<dbReference type="InterPro" id="IPR023057">
    <property type="entry name" value="GlnE"/>
</dbReference>
<evidence type="ECO:0000313" key="4">
    <source>
        <dbReference type="Proteomes" id="UP000019666"/>
    </source>
</evidence>
<reference evidence="3 4" key="1">
    <citation type="submission" date="2013-02" db="EMBL/GenBank/DDBJ databases">
        <authorList>
            <person name="Fiebig A."/>
            <person name="Goeker M."/>
            <person name="Klenk H.-P.P."/>
        </authorList>
    </citation>
    <scope>NUCLEOTIDE SEQUENCE [LARGE SCALE GENOMIC DNA]</scope>
    <source>
        <strain evidence="3 4">DSM 19309</strain>
    </source>
</reference>
<comment type="caution">
    <text evidence="3">The sequence shown here is derived from an EMBL/GenBank/DDBJ whole genome shotgun (WGS) entry which is preliminary data.</text>
</comment>
<feature type="region of interest" description="Disordered" evidence="1">
    <location>
        <begin position="280"/>
        <end position="316"/>
    </location>
</feature>
<dbReference type="CDD" id="cd05401">
    <property type="entry name" value="NT_GlnE_GlnD_like"/>
    <property type="match status" value="1"/>
</dbReference>
<evidence type="ECO:0000259" key="2">
    <source>
        <dbReference type="Pfam" id="PF03710"/>
    </source>
</evidence>
<protein>
    <submittedName>
        <fullName evidence="3">Glutamate-ammonia-ligase adenylyltransferase</fullName>
        <ecNumber evidence="3">2.7.7.42</ecNumber>
    </submittedName>
</protein>
<gene>
    <name evidence="3" type="ORF">Rumeso_03991</name>
</gene>
<dbReference type="GO" id="GO:0000820">
    <property type="term" value="P:regulation of glutamine family amino acid metabolic process"/>
    <property type="evidence" value="ECO:0007669"/>
    <property type="project" value="TreeGrafter"/>
</dbReference>
<sequence>MTGAVRTLLVGAAGSSPYLAELMAREGEWLGPALDDPEGALDAALRDLPDGPPDRLGPALRQAKRRVALLAGIMDLAGAWSLQMVTGALSRLADLAVDRSIRALVAEAIAKGRLPGLGPEDAGTAGGMVALAMGKMGAGELNYSSDIDLICLFDETRVSREDFPAVRAGFVKVTRAMTAMLQDRTDGYVFRVDLRLRPDAAVTPVCMAMAGAEAYYESLGRTWERAAYIKARPCGGDIAAGEGFLDTLRPFVWRRHLDFAAIQDAHDMRLRIRDHKGLGGAAEPRWARPEARPWRHPGDRVLRPDAPAHRRGDATPRCGCAARWRGWIGSSPPAGSRPMPPPRSPPITAACARSSTGSR</sequence>
<dbReference type="PANTHER" id="PTHR30621">
    <property type="entry name" value="GLUTAMINE SYNTHETASE ADENYLYLTRANSFERASE"/>
    <property type="match status" value="1"/>
</dbReference>
<keyword evidence="3" id="KW-0548">Nucleotidyltransferase</keyword>
<organism evidence="3 4">
    <name type="scientific">Rubellimicrobium mesophilum DSM 19309</name>
    <dbReference type="NCBI Taxonomy" id="442562"/>
    <lineage>
        <taxon>Bacteria</taxon>
        <taxon>Pseudomonadati</taxon>
        <taxon>Pseudomonadota</taxon>
        <taxon>Alphaproteobacteria</taxon>
        <taxon>Rhodobacterales</taxon>
        <taxon>Roseobacteraceae</taxon>
        <taxon>Rubellimicrobium</taxon>
    </lineage>
</organism>
<dbReference type="EMBL" id="AOSK01000113">
    <property type="protein sequence ID" value="EYD74454.1"/>
    <property type="molecule type" value="Genomic_DNA"/>
</dbReference>
<feature type="domain" description="Glutamate-ammonia ligase adenylyltransferase repeated" evidence="2">
    <location>
        <begin position="10"/>
        <end position="245"/>
    </location>
</feature>
<dbReference type="GO" id="GO:0008882">
    <property type="term" value="F:[glutamate-ammonia-ligase] adenylyltransferase activity"/>
    <property type="evidence" value="ECO:0007669"/>
    <property type="project" value="UniProtKB-EC"/>
</dbReference>
<dbReference type="GO" id="GO:0016874">
    <property type="term" value="F:ligase activity"/>
    <property type="evidence" value="ECO:0007669"/>
    <property type="project" value="UniProtKB-KW"/>
</dbReference>
<name>A0A017HKZ7_9RHOB</name>
<dbReference type="Proteomes" id="UP000019666">
    <property type="component" value="Unassembled WGS sequence"/>
</dbReference>
<accession>A0A017HKZ7</accession>
<dbReference type="Pfam" id="PF03710">
    <property type="entry name" value="GlnE"/>
    <property type="match status" value="1"/>
</dbReference>
<dbReference type="Gene3D" id="3.30.460.10">
    <property type="entry name" value="Beta Polymerase, domain 2"/>
    <property type="match status" value="1"/>
</dbReference>
<dbReference type="AlphaFoldDB" id="A0A017HKZ7"/>
<keyword evidence="3" id="KW-0436">Ligase</keyword>
<feature type="compositionally biased region" description="Basic and acidic residues" evidence="1">
    <location>
        <begin position="285"/>
        <end position="314"/>
    </location>
</feature>
<dbReference type="GO" id="GO:0005829">
    <property type="term" value="C:cytosol"/>
    <property type="evidence" value="ECO:0007669"/>
    <property type="project" value="TreeGrafter"/>
</dbReference>
<evidence type="ECO:0000313" key="3">
    <source>
        <dbReference type="EMBL" id="EYD74454.1"/>
    </source>
</evidence>
<dbReference type="InterPro" id="IPR043519">
    <property type="entry name" value="NT_sf"/>
</dbReference>
<dbReference type="STRING" id="442562.Rumeso_03991"/>
<keyword evidence="4" id="KW-1185">Reference proteome</keyword>
<feature type="region of interest" description="Disordered" evidence="1">
    <location>
        <begin position="329"/>
        <end position="359"/>
    </location>
</feature>
<dbReference type="PATRIC" id="fig|442562.3.peg.3937"/>
<evidence type="ECO:0000256" key="1">
    <source>
        <dbReference type="SAM" id="MobiDB-lite"/>
    </source>
</evidence>
<proteinExistence type="predicted"/>
<dbReference type="HOGENOM" id="CLU_771355_0_0_5"/>
<dbReference type="PANTHER" id="PTHR30621:SF0">
    <property type="entry name" value="BIFUNCTIONAL GLUTAMINE SYNTHETASE ADENYLYLTRANSFERASE_ADENYLYL-REMOVING ENZYME"/>
    <property type="match status" value="1"/>
</dbReference>
<dbReference type="InterPro" id="IPR005190">
    <property type="entry name" value="GlnE_rpt_dom"/>
</dbReference>
<dbReference type="SUPFAM" id="SSF81301">
    <property type="entry name" value="Nucleotidyltransferase"/>
    <property type="match status" value="1"/>
</dbReference>
<dbReference type="EC" id="2.7.7.42" evidence="3"/>